<protein>
    <submittedName>
        <fullName evidence="1">Uncharacterized protein</fullName>
    </submittedName>
</protein>
<sequence>MLTYFCIIYEVAYCRILGGKKTIILTWFYLTHCVRSIKHELGLFFGLPRPILPSTLTQNVPFCSILLAFDQVQNLVNIPETTAVILINFINFCILYVNYC</sequence>
<accession>A0A8D8UTH4</accession>
<name>A0A8D8UTH4_9HEMI</name>
<dbReference type="AlphaFoldDB" id="A0A8D8UTH4"/>
<proteinExistence type="predicted"/>
<organism evidence="1">
    <name type="scientific">Cacopsylla melanoneura</name>
    <dbReference type="NCBI Taxonomy" id="428564"/>
    <lineage>
        <taxon>Eukaryota</taxon>
        <taxon>Metazoa</taxon>
        <taxon>Ecdysozoa</taxon>
        <taxon>Arthropoda</taxon>
        <taxon>Hexapoda</taxon>
        <taxon>Insecta</taxon>
        <taxon>Pterygota</taxon>
        <taxon>Neoptera</taxon>
        <taxon>Paraneoptera</taxon>
        <taxon>Hemiptera</taxon>
        <taxon>Sternorrhyncha</taxon>
        <taxon>Psylloidea</taxon>
        <taxon>Psyllidae</taxon>
        <taxon>Psyllinae</taxon>
        <taxon>Cacopsylla</taxon>
    </lineage>
</organism>
<dbReference type="EMBL" id="HBUF01347789">
    <property type="protein sequence ID" value="CAG6711104.1"/>
    <property type="molecule type" value="Transcribed_RNA"/>
</dbReference>
<dbReference type="EMBL" id="HBUF01347785">
    <property type="protein sequence ID" value="CAG6711090.1"/>
    <property type="molecule type" value="Transcribed_RNA"/>
</dbReference>
<dbReference type="EMBL" id="HBUF01347786">
    <property type="protein sequence ID" value="CAG6711093.1"/>
    <property type="molecule type" value="Transcribed_RNA"/>
</dbReference>
<dbReference type="EMBL" id="HBUF01347788">
    <property type="protein sequence ID" value="CAG6711100.1"/>
    <property type="molecule type" value="Transcribed_RNA"/>
</dbReference>
<reference evidence="1" key="1">
    <citation type="submission" date="2021-05" db="EMBL/GenBank/DDBJ databases">
        <authorList>
            <person name="Alioto T."/>
            <person name="Alioto T."/>
            <person name="Gomez Garrido J."/>
        </authorList>
    </citation>
    <scope>NUCLEOTIDE SEQUENCE</scope>
</reference>
<evidence type="ECO:0000313" key="1">
    <source>
        <dbReference type="EMBL" id="CAG6711104.1"/>
    </source>
</evidence>